<sequence length="223" mass="25731">MSKYLLCVLLALSISFNVFAEEEKQPPPLDPAYEGIHGMALMQKGSTVFASHMPMYAKPHNVQLVYKLEVKDVNLLQVVRDNPLVTVKPEKFNLQRLMRGEELAVKADLYIGHFERDGLVVYEGITLQFDKQLFVRELTEPETSGRVQEYTAVSYNRKNDRLYIHHIQQKPSYDHILHIDLDASCPTKIATSSAVPNQDEIHRRFINCGTMKPLYYETQDFEK</sequence>
<dbReference type="EMBL" id="JABBXH010000002">
    <property type="protein sequence ID" value="NMP31242.1"/>
    <property type="molecule type" value="Genomic_DNA"/>
</dbReference>
<comment type="caution">
    <text evidence="2">The sequence shown here is derived from an EMBL/GenBank/DDBJ whole genome shotgun (WGS) entry which is preliminary data.</text>
</comment>
<gene>
    <name evidence="2" type="ORF">HII17_06690</name>
</gene>
<name>A0A7Y0LBU1_9GAMM</name>
<feature type="signal peptide" evidence="1">
    <location>
        <begin position="1"/>
        <end position="20"/>
    </location>
</feature>
<dbReference type="AlphaFoldDB" id="A0A7Y0LBU1"/>
<feature type="chain" id="PRO_5031129398" evidence="1">
    <location>
        <begin position="21"/>
        <end position="223"/>
    </location>
</feature>
<reference evidence="2 3" key="1">
    <citation type="submission" date="2020-04" db="EMBL/GenBank/DDBJ databases">
        <title>Thalassotalea sp. M1531, isolated from the surface of marine red alga.</title>
        <authorList>
            <person name="Pang L."/>
            <person name="Lu D.-C."/>
        </authorList>
    </citation>
    <scope>NUCLEOTIDE SEQUENCE [LARGE SCALE GENOMIC DNA]</scope>
    <source>
        <strain evidence="2 3">M1531</strain>
    </source>
</reference>
<evidence type="ECO:0000256" key="1">
    <source>
        <dbReference type="SAM" id="SignalP"/>
    </source>
</evidence>
<keyword evidence="1" id="KW-0732">Signal</keyword>
<organism evidence="2 3">
    <name type="scientific">Thalassotalea algicola</name>
    <dbReference type="NCBI Taxonomy" id="2716224"/>
    <lineage>
        <taxon>Bacteria</taxon>
        <taxon>Pseudomonadati</taxon>
        <taxon>Pseudomonadota</taxon>
        <taxon>Gammaproteobacteria</taxon>
        <taxon>Alteromonadales</taxon>
        <taxon>Colwelliaceae</taxon>
        <taxon>Thalassotalea</taxon>
    </lineage>
</organism>
<evidence type="ECO:0000313" key="2">
    <source>
        <dbReference type="EMBL" id="NMP31242.1"/>
    </source>
</evidence>
<dbReference type="RefSeq" id="WP_169074571.1">
    <property type="nucleotide sequence ID" value="NZ_JABBXH010000002.1"/>
</dbReference>
<dbReference type="Proteomes" id="UP000568664">
    <property type="component" value="Unassembled WGS sequence"/>
</dbReference>
<protein>
    <submittedName>
        <fullName evidence="2">Uncharacterized protein</fullName>
    </submittedName>
</protein>
<proteinExistence type="predicted"/>
<evidence type="ECO:0000313" key="3">
    <source>
        <dbReference type="Proteomes" id="UP000568664"/>
    </source>
</evidence>
<keyword evidence="3" id="KW-1185">Reference proteome</keyword>
<accession>A0A7Y0LBU1</accession>